<feature type="region of interest" description="Disordered" evidence="3">
    <location>
        <begin position="88"/>
        <end position="146"/>
    </location>
</feature>
<feature type="compositionally biased region" description="Polar residues" evidence="3">
    <location>
        <begin position="96"/>
        <end position="117"/>
    </location>
</feature>
<evidence type="ECO:0008006" key="7">
    <source>
        <dbReference type="Google" id="ProtNLM"/>
    </source>
</evidence>
<keyword evidence="6" id="KW-1185">Reference proteome</keyword>
<accession>A0ABP8F9K2</accession>
<evidence type="ECO:0000256" key="1">
    <source>
        <dbReference type="ARBA" id="ARBA00009091"/>
    </source>
</evidence>
<dbReference type="EMBL" id="BAABGX010000001">
    <property type="protein sequence ID" value="GAA4298429.1"/>
    <property type="molecule type" value="Genomic_DNA"/>
</dbReference>
<sequence length="210" mass="23160">MNITKNLLTVAAAALLLASCKNDSAPATTSATTATTTTVDKTETGEETATPTVKGPEVVYINADSLLKNYQHFKDAQARLKTKSQRLEQELRGKASSFQKEVGQYQQAGQGMTNEQRAATEQRLAQKEQQLQAQNQNASNQLAKEENEEMKKIYDKVEAYLKKLSAEKGYKMVLSYTRGNSAILYGDESLDITQAVLKGLNEEYKAPAKK</sequence>
<reference evidence="6" key="1">
    <citation type="journal article" date="2019" name="Int. J. Syst. Evol. Microbiol.">
        <title>The Global Catalogue of Microorganisms (GCM) 10K type strain sequencing project: providing services to taxonomists for standard genome sequencing and annotation.</title>
        <authorList>
            <consortium name="The Broad Institute Genomics Platform"/>
            <consortium name="The Broad Institute Genome Sequencing Center for Infectious Disease"/>
            <person name="Wu L."/>
            <person name="Ma J."/>
        </authorList>
    </citation>
    <scope>NUCLEOTIDE SEQUENCE [LARGE SCALE GENOMIC DNA]</scope>
    <source>
        <strain evidence="6">JCM 17917</strain>
    </source>
</reference>
<keyword evidence="2 4" id="KW-0732">Signal</keyword>
<feature type="signal peptide" evidence="4">
    <location>
        <begin position="1"/>
        <end position="24"/>
    </location>
</feature>
<dbReference type="PROSITE" id="PS51257">
    <property type="entry name" value="PROKAR_LIPOPROTEIN"/>
    <property type="match status" value="1"/>
</dbReference>
<evidence type="ECO:0000256" key="2">
    <source>
        <dbReference type="ARBA" id="ARBA00022729"/>
    </source>
</evidence>
<dbReference type="InterPro" id="IPR005632">
    <property type="entry name" value="Chaperone_Skp"/>
</dbReference>
<evidence type="ECO:0000313" key="6">
    <source>
        <dbReference type="Proteomes" id="UP001501844"/>
    </source>
</evidence>
<dbReference type="Pfam" id="PF03938">
    <property type="entry name" value="OmpH"/>
    <property type="match status" value="1"/>
</dbReference>
<dbReference type="RefSeq" id="WP_345162338.1">
    <property type="nucleotide sequence ID" value="NZ_BAABGX010000001.1"/>
</dbReference>
<feature type="region of interest" description="Disordered" evidence="3">
    <location>
        <begin position="24"/>
        <end position="51"/>
    </location>
</feature>
<protein>
    <recommendedName>
        <fullName evidence="7">Periplasmic chaperone for outer membrane proteins Skp</fullName>
    </recommendedName>
</protein>
<dbReference type="PANTHER" id="PTHR35089:SF1">
    <property type="entry name" value="CHAPERONE PROTEIN SKP"/>
    <property type="match status" value="1"/>
</dbReference>
<comment type="similarity">
    <text evidence="1">Belongs to the Skp family.</text>
</comment>
<comment type="caution">
    <text evidence="5">The sequence shown here is derived from an EMBL/GenBank/DDBJ whole genome shotgun (WGS) entry which is preliminary data.</text>
</comment>
<dbReference type="InterPro" id="IPR024930">
    <property type="entry name" value="Skp_dom_sf"/>
</dbReference>
<dbReference type="SMART" id="SM00935">
    <property type="entry name" value="OmpH"/>
    <property type="match status" value="1"/>
</dbReference>
<feature type="compositionally biased region" description="Low complexity" evidence="3">
    <location>
        <begin position="127"/>
        <end position="142"/>
    </location>
</feature>
<dbReference type="Proteomes" id="UP001501844">
    <property type="component" value="Unassembled WGS sequence"/>
</dbReference>
<evidence type="ECO:0000256" key="3">
    <source>
        <dbReference type="SAM" id="MobiDB-lite"/>
    </source>
</evidence>
<organism evidence="5 6">
    <name type="scientific">Nibribacter koreensis</name>
    <dbReference type="NCBI Taxonomy" id="1084519"/>
    <lineage>
        <taxon>Bacteria</taxon>
        <taxon>Pseudomonadati</taxon>
        <taxon>Bacteroidota</taxon>
        <taxon>Cytophagia</taxon>
        <taxon>Cytophagales</taxon>
        <taxon>Hymenobacteraceae</taxon>
        <taxon>Nibribacter</taxon>
    </lineage>
</organism>
<gene>
    <name evidence="5" type="ORF">GCM10023183_06690</name>
</gene>
<evidence type="ECO:0000256" key="4">
    <source>
        <dbReference type="SAM" id="SignalP"/>
    </source>
</evidence>
<dbReference type="Gene3D" id="3.30.910.20">
    <property type="entry name" value="Skp domain"/>
    <property type="match status" value="1"/>
</dbReference>
<feature type="chain" id="PRO_5047319559" description="Periplasmic chaperone for outer membrane proteins Skp" evidence="4">
    <location>
        <begin position="25"/>
        <end position="210"/>
    </location>
</feature>
<dbReference type="SUPFAM" id="SSF111384">
    <property type="entry name" value="OmpH-like"/>
    <property type="match status" value="1"/>
</dbReference>
<feature type="compositionally biased region" description="Low complexity" evidence="3">
    <location>
        <begin position="27"/>
        <end position="39"/>
    </location>
</feature>
<proteinExistence type="inferred from homology"/>
<name>A0ABP8F9K2_9BACT</name>
<evidence type="ECO:0000313" key="5">
    <source>
        <dbReference type="EMBL" id="GAA4298429.1"/>
    </source>
</evidence>
<dbReference type="PANTHER" id="PTHR35089">
    <property type="entry name" value="CHAPERONE PROTEIN SKP"/>
    <property type="match status" value="1"/>
</dbReference>